<dbReference type="InterPro" id="IPR000719">
    <property type="entry name" value="Prot_kinase_dom"/>
</dbReference>
<dbReference type="RefSeq" id="XP_002676627.1">
    <property type="nucleotide sequence ID" value="XM_002676581.1"/>
</dbReference>
<evidence type="ECO:0000313" key="15">
    <source>
        <dbReference type="Proteomes" id="UP000006671"/>
    </source>
</evidence>
<dbReference type="EMBL" id="GG738871">
    <property type="protein sequence ID" value="EFC43883.1"/>
    <property type="molecule type" value="Genomic_DNA"/>
</dbReference>
<dbReference type="PIRSF" id="PIRSF000654">
    <property type="entry name" value="Integrin-linked_kinase"/>
    <property type="match status" value="1"/>
</dbReference>
<dbReference type="PANTHER" id="PTHR48013:SF9">
    <property type="entry name" value="DUAL SPECIFICITY MITOGEN-ACTIVATED PROTEIN KINASE KINASE 5"/>
    <property type="match status" value="1"/>
</dbReference>
<dbReference type="GO" id="GO:0004674">
    <property type="term" value="F:protein serine/threonine kinase activity"/>
    <property type="evidence" value="ECO:0007669"/>
    <property type="project" value="UniProtKB-KW"/>
</dbReference>
<dbReference type="SMART" id="SM00220">
    <property type="entry name" value="S_TKc"/>
    <property type="match status" value="1"/>
</dbReference>
<dbReference type="PROSITE" id="PS00107">
    <property type="entry name" value="PROTEIN_KINASE_ATP"/>
    <property type="match status" value="1"/>
</dbReference>
<reference evidence="14 15" key="1">
    <citation type="journal article" date="2010" name="Cell">
        <title>The genome of Naegleria gruberi illuminates early eukaryotic versatility.</title>
        <authorList>
            <person name="Fritz-Laylin L.K."/>
            <person name="Prochnik S.E."/>
            <person name="Ginger M.L."/>
            <person name="Dacks J.B."/>
            <person name="Carpenter M.L."/>
            <person name="Field M.C."/>
            <person name="Kuo A."/>
            <person name="Paredez A."/>
            <person name="Chapman J."/>
            <person name="Pham J."/>
            <person name="Shu S."/>
            <person name="Neupane R."/>
            <person name="Cipriano M."/>
            <person name="Mancuso J."/>
            <person name="Tu H."/>
            <person name="Salamov A."/>
            <person name="Lindquist E."/>
            <person name="Shapiro H."/>
            <person name="Lucas S."/>
            <person name="Grigoriev I.V."/>
            <person name="Cande W.Z."/>
            <person name="Fulton C."/>
            <person name="Rokhsar D.S."/>
            <person name="Dawson S.C."/>
        </authorList>
    </citation>
    <scope>NUCLEOTIDE SEQUENCE [LARGE SCALE GENOMIC DNA]</scope>
    <source>
        <strain evidence="14 15">NEG-M</strain>
    </source>
</reference>
<dbReference type="InterPro" id="IPR017441">
    <property type="entry name" value="Protein_kinase_ATP_BS"/>
</dbReference>
<sequence length="273" mass="31207">EDLEEVCKLGKGASSTVYKVMHKKTKQIYAMKKITVDLNDQKPKLIVSEFKALYNNDCPYVMTLYDAYYRQGCILMILKFMDCGSLEDVLAVSGRIPESILSRICEQLLLGLEYLHTVKKIVHRDIKPANVLVHNTGEVCIADFGMAGLERSQKYLQNLQQTCKFETYCGTHAYMSIERIRGQPHSYDSDIWSFGLTIAEAFLGVFPFVLSANASIWDMLNFLEKSTDAPFPLEGASDEFKDFIYSTLRVNRKERPSATSLLQHPFIVKYRHK</sequence>
<dbReference type="PROSITE" id="PS00108">
    <property type="entry name" value="PROTEIN_KINASE_ST"/>
    <property type="match status" value="1"/>
</dbReference>
<keyword evidence="1 12" id="KW-0723">Serine/threonine-protein kinase</keyword>
<dbReference type="FunCoup" id="D2VGX9">
    <property type="interactions" value="176"/>
</dbReference>
<gene>
    <name evidence="14" type="ORF">NAEGRDRAFT_2593</name>
</gene>
<evidence type="ECO:0000256" key="9">
    <source>
        <dbReference type="ARBA" id="ARBA00049299"/>
    </source>
</evidence>
<keyword evidence="3 11" id="KW-0547">Nucleotide-binding</keyword>
<dbReference type="PANTHER" id="PTHR48013">
    <property type="entry name" value="DUAL SPECIFICITY MITOGEN-ACTIVATED PROTEIN KINASE KINASE 5-RELATED"/>
    <property type="match status" value="1"/>
</dbReference>
<evidence type="ECO:0000259" key="13">
    <source>
        <dbReference type="PROSITE" id="PS50011"/>
    </source>
</evidence>
<comment type="catalytic activity">
    <reaction evidence="10">
        <text>L-tyrosyl-[protein] + ATP = O-phospho-L-tyrosyl-[protein] + ADP + H(+)</text>
        <dbReference type="Rhea" id="RHEA:10596"/>
        <dbReference type="Rhea" id="RHEA-COMP:10136"/>
        <dbReference type="Rhea" id="RHEA-COMP:20101"/>
        <dbReference type="ChEBI" id="CHEBI:15378"/>
        <dbReference type="ChEBI" id="CHEBI:30616"/>
        <dbReference type="ChEBI" id="CHEBI:46858"/>
        <dbReference type="ChEBI" id="CHEBI:61978"/>
        <dbReference type="ChEBI" id="CHEBI:456216"/>
        <dbReference type="EC" id="2.7.12.2"/>
    </reaction>
</comment>
<keyword evidence="5 11" id="KW-0067">ATP-binding</keyword>
<dbReference type="VEuPathDB" id="AmoebaDB:NAEGRDRAFT_2593"/>
<dbReference type="GeneID" id="8847735"/>
<proteinExistence type="inferred from homology"/>
<dbReference type="Gene3D" id="1.10.510.10">
    <property type="entry name" value="Transferase(Phosphotransferase) domain 1"/>
    <property type="match status" value="1"/>
</dbReference>
<organism evidence="15">
    <name type="scientific">Naegleria gruberi</name>
    <name type="common">Amoeba</name>
    <dbReference type="NCBI Taxonomy" id="5762"/>
    <lineage>
        <taxon>Eukaryota</taxon>
        <taxon>Discoba</taxon>
        <taxon>Heterolobosea</taxon>
        <taxon>Tetramitia</taxon>
        <taxon>Eutetramitia</taxon>
        <taxon>Vahlkampfiidae</taxon>
        <taxon>Naegleria</taxon>
    </lineage>
</organism>
<evidence type="ECO:0000256" key="4">
    <source>
        <dbReference type="ARBA" id="ARBA00022777"/>
    </source>
</evidence>
<evidence type="ECO:0000256" key="10">
    <source>
        <dbReference type="ARBA" id="ARBA00051693"/>
    </source>
</evidence>
<protein>
    <recommendedName>
        <fullName evidence="7">mitogen-activated protein kinase kinase</fullName>
        <ecNumber evidence="7">2.7.12.2</ecNumber>
    </recommendedName>
</protein>
<evidence type="ECO:0000256" key="2">
    <source>
        <dbReference type="ARBA" id="ARBA00022679"/>
    </source>
</evidence>
<evidence type="ECO:0000256" key="5">
    <source>
        <dbReference type="ARBA" id="ARBA00022840"/>
    </source>
</evidence>
<comment type="catalytic activity">
    <reaction evidence="8">
        <text>L-seryl-[protein] + ATP = O-phospho-L-seryl-[protein] + ADP + H(+)</text>
        <dbReference type="Rhea" id="RHEA:17989"/>
        <dbReference type="Rhea" id="RHEA-COMP:9863"/>
        <dbReference type="Rhea" id="RHEA-COMP:11604"/>
        <dbReference type="ChEBI" id="CHEBI:15378"/>
        <dbReference type="ChEBI" id="CHEBI:29999"/>
        <dbReference type="ChEBI" id="CHEBI:30616"/>
        <dbReference type="ChEBI" id="CHEBI:83421"/>
        <dbReference type="ChEBI" id="CHEBI:456216"/>
        <dbReference type="EC" id="2.7.12.2"/>
    </reaction>
</comment>
<dbReference type="FunFam" id="3.30.200.20:FF:000040">
    <property type="entry name" value="Dual specificity mitogen-activated protein kinase kinase"/>
    <property type="match status" value="1"/>
</dbReference>
<dbReference type="KEGG" id="ngr:NAEGRDRAFT_2593"/>
<evidence type="ECO:0000256" key="3">
    <source>
        <dbReference type="ARBA" id="ARBA00022741"/>
    </source>
</evidence>
<dbReference type="Gene3D" id="3.30.200.20">
    <property type="entry name" value="Phosphorylase Kinase, domain 1"/>
    <property type="match status" value="1"/>
</dbReference>
<dbReference type="PROSITE" id="PS50011">
    <property type="entry name" value="PROTEIN_KINASE_DOM"/>
    <property type="match status" value="1"/>
</dbReference>
<dbReference type="eggNOG" id="KOG0581">
    <property type="taxonomic scope" value="Eukaryota"/>
</dbReference>
<dbReference type="OrthoDB" id="10252354at2759"/>
<dbReference type="Pfam" id="PF00069">
    <property type="entry name" value="Pkinase"/>
    <property type="match status" value="1"/>
</dbReference>
<feature type="non-terminal residue" evidence="14">
    <location>
        <position position="1"/>
    </location>
</feature>
<comment type="similarity">
    <text evidence="6">Belongs to the protein kinase superfamily. STE Ser/Thr protein kinase family. MAP kinase kinase subfamily.</text>
</comment>
<feature type="non-terminal residue" evidence="14">
    <location>
        <position position="273"/>
    </location>
</feature>
<evidence type="ECO:0000256" key="6">
    <source>
        <dbReference type="ARBA" id="ARBA00038035"/>
    </source>
</evidence>
<keyword evidence="4" id="KW-0418">Kinase</keyword>
<dbReference type="InParanoid" id="D2VGX9"/>
<keyword evidence="2" id="KW-0808">Transferase</keyword>
<evidence type="ECO:0000256" key="8">
    <source>
        <dbReference type="ARBA" id="ARBA00049014"/>
    </source>
</evidence>
<dbReference type="InterPro" id="IPR008271">
    <property type="entry name" value="Ser/Thr_kinase_AS"/>
</dbReference>
<dbReference type="GO" id="GO:0005524">
    <property type="term" value="F:ATP binding"/>
    <property type="evidence" value="ECO:0007669"/>
    <property type="project" value="UniProtKB-UniRule"/>
</dbReference>
<dbReference type="SUPFAM" id="SSF56112">
    <property type="entry name" value="Protein kinase-like (PK-like)"/>
    <property type="match status" value="1"/>
</dbReference>
<evidence type="ECO:0000256" key="7">
    <source>
        <dbReference type="ARBA" id="ARBA00038999"/>
    </source>
</evidence>
<evidence type="ECO:0000256" key="12">
    <source>
        <dbReference type="RuleBase" id="RU000304"/>
    </source>
</evidence>
<dbReference type="OMA" id="VCKGLIY"/>
<dbReference type="EC" id="2.7.12.2" evidence="7"/>
<evidence type="ECO:0000313" key="14">
    <source>
        <dbReference type="EMBL" id="EFC43883.1"/>
    </source>
</evidence>
<dbReference type="STRING" id="5762.D2VGX9"/>
<keyword evidence="15" id="KW-1185">Reference proteome</keyword>
<evidence type="ECO:0000256" key="1">
    <source>
        <dbReference type="ARBA" id="ARBA00022527"/>
    </source>
</evidence>
<comment type="catalytic activity">
    <reaction evidence="9">
        <text>L-threonyl-[protein] + ATP = O-phospho-L-threonyl-[protein] + ADP + H(+)</text>
        <dbReference type="Rhea" id="RHEA:46608"/>
        <dbReference type="Rhea" id="RHEA-COMP:11060"/>
        <dbReference type="Rhea" id="RHEA-COMP:11605"/>
        <dbReference type="ChEBI" id="CHEBI:15378"/>
        <dbReference type="ChEBI" id="CHEBI:30013"/>
        <dbReference type="ChEBI" id="CHEBI:30616"/>
        <dbReference type="ChEBI" id="CHEBI:61977"/>
        <dbReference type="ChEBI" id="CHEBI:456216"/>
        <dbReference type="EC" id="2.7.12.2"/>
    </reaction>
</comment>
<accession>D2VGX9</accession>
<name>D2VGX9_NAEGR</name>
<evidence type="ECO:0000256" key="11">
    <source>
        <dbReference type="PROSITE-ProRule" id="PRU10141"/>
    </source>
</evidence>
<feature type="binding site" evidence="11">
    <location>
        <position position="32"/>
    </location>
    <ligand>
        <name>ATP</name>
        <dbReference type="ChEBI" id="CHEBI:30616"/>
    </ligand>
</feature>
<dbReference type="GO" id="GO:0004708">
    <property type="term" value="F:MAP kinase kinase activity"/>
    <property type="evidence" value="ECO:0007669"/>
    <property type="project" value="UniProtKB-EC"/>
</dbReference>
<feature type="domain" description="Protein kinase" evidence="13">
    <location>
        <begin position="3"/>
        <end position="267"/>
    </location>
</feature>
<dbReference type="AlphaFoldDB" id="D2VGX9"/>
<dbReference type="Proteomes" id="UP000006671">
    <property type="component" value="Unassembled WGS sequence"/>
</dbReference>
<dbReference type="InterPro" id="IPR011009">
    <property type="entry name" value="Kinase-like_dom_sf"/>
</dbReference>